<keyword evidence="3" id="KW-1185">Reference proteome</keyword>
<gene>
    <name evidence="2" type="ORF">THIOM_001075</name>
</gene>
<dbReference type="InterPro" id="IPR002716">
    <property type="entry name" value="PIN_dom"/>
</dbReference>
<dbReference type="Gene3D" id="3.40.50.1010">
    <property type="entry name" value="5'-nuclease"/>
    <property type="match status" value="1"/>
</dbReference>
<feature type="domain" description="PIN" evidence="1">
    <location>
        <begin position="4"/>
        <end position="129"/>
    </location>
</feature>
<evidence type="ECO:0000313" key="2">
    <source>
        <dbReference type="EMBL" id="OAD23098.1"/>
    </source>
</evidence>
<dbReference type="SMART" id="SM00670">
    <property type="entry name" value="PINc"/>
    <property type="match status" value="1"/>
</dbReference>
<reference evidence="2 3" key="1">
    <citation type="submission" date="2016-05" db="EMBL/GenBank/DDBJ databases">
        <title>Single-cell genome of chain-forming Candidatus Thiomargarita nelsonii and comparison to other large sulfur-oxidizing bacteria.</title>
        <authorList>
            <person name="Winkel M."/>
            <person name="Salman V."/>
            <person name="Woyke T."/>
            <person name="Schulz-Vogt H."/>
            <person name="Richter M."/>
            <person name="Flood B."/>
            <person name="Bailey J."/>
            <person name="Amann R."/>
            <person name="Mussmann M."/>
        </authorList>
    </citation>
    <scope>NUCLEOTIDE SEQUENCE [LARGE SCALE GENOMIC DNA]</scope>
    <source>
        <strain evidence="2 3">THI036</strain>
    </source>
</reference>
<evidence type="ECO:0000313" key="3">
    <source>
        <dbReference type="Proteomes" id="UP000076962"/>
    </source>
</evidence>
<organism evidence="2 3">
    <name type="scientific">Candidatus Thiomargarita nelsonii</name>
    <dbReference type="NCBI Taxonomy" id="1003181"/>
    <lineage>
        <taxon>Bacteria</taxon>
        <taxon>Pseudomonadati</taxon>
        <taxon>Pseudomonadota</taxon>
        <taxon>Gammaproteobacteria</taxon>
        <taxon>Thiotrichales</taxon>
        <taxon>Thiotrichaceae</taxon>
        <taxon>Thiomargarita</taxon>
    </lineage>
</organism>
<dbReference type="Proteomes" id="UP000076962">
    <property type="component" value="Unassembled WGS sequence"/>
</dbReference>
<sequence>MKRLKIYFDTSTINFLFADDAPQMRDATIEFFENFVKTGKYEVYISDIVLTEIEATNDSDKRDKLLNTTKTYPILFVDEQMSTEIVRLTELYLNKGILPIRSKADAFHIAICVVNQIDILLTWNYKHLANFNRKQKITQVNRENNYLHPLEILTPFEVIDDEYV</sequence>
<name>A0A176S5B1_9GAMM</name>
<accession>A0A176S5B1</accession>
<dbReference type="EMBL" id="LUTY01000558">
    <property type="protein sequence ID" value="OAD23098.1"/>
    <property type="molecule type" value="Genomic_DNA"/>
</dbReference>
<dbReference type="SUPFAM" id="SSF88723">
    <property type="entry name" value="PIN domain-like"/>
    <property type="match status" value="1"/>
</dbReference>
<comment type="caution">
    <text evidence="2">The sequence shown here is derived from an EMBL/GenBank/DDBJ whole genome shotgun (WGS) entry which is preliminary data.</text>
</comment>
<dbReference type="CDD" id="cd18687">
    <property type="entry name" value="PIN_VapC-like"/>
    <property type="match status" value="1"/>
</dbReference>
<dbReference type="InterPro" id="IPR029060">
    <property type="entry name" value="PIN-like_dom_sf"/>
</dbReference>
<protein>
    <recommendedName>
        <fullName evidence="1">PIN domain-containing protein</fullName>
    </recommendedName>
</protein>
<evidence type="ECO:0000259" key="1">
    <source>
        <dbReference type="SMART" id="SM00670"/>
    </source>
</evidence>
<proteinExistence type="predicted"/>
<dbReference type="AlphaFoldDB" id="A0A176S5B1"/>